<organism evidence="1 2">
    <name type="scientific">Streptomyces calidiresistens</name>
    <dbReference type="NCBI Taxonomy" id="1485586"/>
    <lineage>
        <taxon>Bacteria</taxon>
        <taxon>Bacillati</taxon>
        <taxon>Actinomycetota</taxon>
        <taxon>Actinomycetes</taxon>
        <taxon>Kitasatosporales</taxon>
        <taxon>Streptomycetaceae</taxon>
        <taxon>Streptomyces</taxon>
    </lineage>
</organism>
<comment type="caution">
    <text evidence="1">The sequence shown here is derived from an EMBL/GenBank/DDBJ whole genome shotgun (WGS) entry which is preliminary data.</text>
</comment>
<accession>A0A7W3XZ81</accession>
<sequence length="86" mass="9510">MLSSAPVVAQLEELDLSLGLLTDTGGRALLEGQPLTHLKRLNLHHHFLTEPVRAALRAALEPFGVDLDLSEPQDPEDEWRYVSIGE</sequence>
<dbReference type="EMBL" id="VKHS01001012">
    <property type="protein sequence ID" value="MBB0232566.1"/>
    <property type="molecule type" value="Genomic_DNA"/>
</dbReference>
<dbReference type="InterPro" id="IPR032675">
    <property type="entry name" value="LRR_dom_sf"/>
</dbReference>
<keyword evidence="2" id="KW-1185">Reference proteome</keyword>
<gene>
    <name evidence="1" type="ORF">FOE67_24550</name>
</gene>
<protein>
    <recommendedName>
        <fullName evidence="3">Leucine-rich repeat domain-containing protein</fullName>
    </recommendedName>
</protein>
<evidence type="ECO:0008006" key="3">
    <source>
        <dbReference type="Google" id="ProtNLM"/>
    </source>
</evidence>
<evidence type="ECO:0000313" key="2">
    <source>
        <dbReference type="Proteomes" id="UP000530234"/>
    </source>
</evidence>
<name>A0A7W3XZ81_9ACTN</name>
<evidence type="ECO:0000313" key="1">
    <source>
        <dbReference type="EMBL" id="MBB0232566.1"/>
    </source>
</evidence>
<reference evidence="2" key="1">
    <citation type="submission" date="2019-10" db="EMBL/GenBank/DDBJ databases">
        <title>Streptomyces sp. nov., a novel actinobacterium isolated from alkaline environment.</title>
        <authorList>
            <person name="Golinska P."/>
        </authorList>
    </citation>
    <scope>NUCLEOTIDE SEQUENCE [LARGE SCALE GENOMIC DNA]</scope>
    <source>
        <strain evidence="2">DSM 42108</strain>
    </source>
</reference>
<dbReference type="AlphaFoldDB" id="A0A7W3XZ81"/>
<dbReference type="Gene3D" id="3.80.10.10">
    <property type="entry name" value="Ribonuclease Inhibitor"/>
    <property type="match status" value="1"/>
</dbReference>
<dbReference type="Proteomes" id="UP000530234">
    <property type="component" value="Unassembled WGS sequence"/>
</dbReference>
<proteinExistence type="predicted"/>
<dbReference type="SUPFAM" id="SSF52047">
    <property type="entry name" value="RNI-like"/>
    <property type="match status" value="1"/>
</dbReference>
<dbReference type="RefSeq" id="WP_182667093.1">
    <property type="nucleotide sequence ID" value="NZ_VKHS01001012.1"/>
</dbReference>